<accession>A0A6J2XSR6</accession>
<keyword evidence="5" id="KW-0732">Signal</keyword>
<evidence type="ECO:0000256" key="2">
    <source>
        <dbReference type="ARBA" id="ARBA00022676"/>
    </source>
</evidence>
<evidence type="ECO:0000256" key="5">
    <source>
        <dbReference type="RuleBase" id="RU362059"/>
    </source>
</evidence>
<dbReference type="GO" id="GO:0016020">
    <property type="term" value="C:membrane"/>
    <property type="evidence" value="ECO:0007669"/>
    <property type="project" value="UniProtKB-SubCell"/>
</dbReference>
<dbReference type="OrthoDB" id="5835829at2759"/>
<sequence length="496" mass="56207">MYYLILSLALLAHLNSSAVCSRILGVFPSSGYSQYLLAEPLMIELAEKGHEVTVISAFETRNVTNLRSITVPMPVDKEESDSLYKLQDLNIFRNLEVFNELTLACTENILKDTKVQSLLNSNESFDLVIVETFNNEGHLAFAKHFKAHLVLFSSQALSQWNAELVGNINLPSYLPTPFSRSVPSMNFMERFINTMAMWYDKYLKIFYHYPAQQALINKHFPVKYKLEDIMYNASLMLSCSHVSTSGSISLTPSVIEVGGLHIKSKGLPDNFKSFLDSANEGAILFSMGSNLRSSSLSKETIREIVNMIANLQYKVIWKFEDLDLENKPSNLLISKWVPQNDILAHPNIIAFISHCGMGGTTEAVYHGVPVIGIPVFADQFANVLRLVRMEMAVELPFQQLSGKVLQEAIQEVLHNKKYRENAKTRSNVMRDRVLEPLDEAVYWVEYVIKHDGAHYLKSSFSDLAWYQLYLVDVILAIAVIPYVIFILIRLMGKLLT</sequence>
<comment type="catalytic activity">
    <reaction evidence="5">
        <text>glucuronate acceptor + UDP-alpha-D-glucuronate = acceptor beta-D-glucuronoside + UDP + H(+)</text>
        <dbReference type="Rhea" id="RHEA:21032"/>
        <dbReference type="ChEBI" id="CHEBI:15378"/>
        <dbReference type="ChEBI" id="CHEBI:58052"/>
        <dbReference type="ChEBI" id="CHEBI:58223"/>
        <dbReference type="ChEBI" id="CHEBI:132367"/>
        <dbReference type="ChEBI" id="CHEBI:132368"/>
        <dbReference type="EC" id="2.4.1.17"/>
    </reaction>
</comment>
<dbReference type="PANTHER" id="PTHR48043:SF159">
    <property type="entry name" value="EG:EG0003.4 PROTEIN-RELATED"/>
    <property type="match status" value="1"/>
</dbReference>
<dbReference type="InterPro" id="IPR002213">
    <property type="entry name" value="UDP_glucos_trans"/>
</dbReference>
<keyword evidence="3 4" id="KW-0808">Transferase</keyword>
<dbReference type="Proteomes" id="UP000504635">
    <property type="component" value="Unplaced"/>
</dbReference>
<dbReference type="AlphaFoldDB" id="A0A6J2XSR6"/>
<dbReference type="CDD" id="cd03784">
    <property type="entry name" value="GT1_Gtf-like"/>
    <property type="match status" value="1"/>
</dbReference>
<dbReference type="PANTHER" id="PTHR48043">
    <property type="entry name" value="EG:EG0003.4 PROTEIN-RELATED"/>
    <property type="match status" value="1"/>
</dbReference>
<feature type="transmembrane region" description="Helical" evidence="5">
    <location>
        <begin position="464"/>
        <end position="488"/>
    </location>
</feature>
<dbReference type="InterPro" id="IPR035595">
    <property type="entry name" value="UDP_glycos_trans_CS"/>
</dbReference>
<evidence type="ECO:0000256" key="4">
    <source>
        <dbReference type="RuleBase" id="RU003718"/>
    </source>
</evidence>
<evidence type="ECO:0000256" key="3">
    <source>
        <dbReference type="ARBA" id="ARBA00022679"/>
    </source>
</evidence>
<keyword evidence="5" id="KW-0812">Transmembrane</keyword>
<keyword evidence="5" id="KW-1133">Transmembrane helix</keyword>
<protein>
    <recommendedName>
        <fullName evidence="5">UDP-glucuronosyltransferase</fullName>
        <ecNumber evidence="5">2.4.1.17</ecNumber>
    </recommendedName>
</protein>
<keyword evidence="2 4" id="KW-0328">Glycosyltransferase</keyword>
<organism evidence="6 7">
    <name type="scientific">Sitophilus oryzae</name>
    <name type="common">Rice weevil</name>
    <name type="synonym">Curculio oryzae</name>
    <dbReference type="NCBI Taxonomy" id="7048"/>
    <lineage>
        <taxon>Eukaryota</taxon>
        <taxon>Metazoa</taxon>
        <taxon>Ecdysozoa</taxon>
        <taxon>Arthropoda</taxon>
        <taxon>Hexapoda</taxon>
        <taxon>Insecta</taxon>
        <taxon>Pterygota</taxon>
        <taxon>Neoptera</taxon>
        <taxon>Endopterygota</taxon>
        <taxon>Coleoptera</taxon>
        <taxon>Polyphaga</taxon>
        <taxon>Cucujiformia</taxon>
        <taxon>Curculionidae</taxon>
        <taxon>Dryophthorinae</taxon>
        <taxon>Sitophilus</taxon>
    </lineage>
</organism>
<dbReference type="FunFam" id="3.40.50.2000:FF:000050">
    <property type="entry name" value="UDP-glucuronosyltransferase"/>
    <property type="match status" value="1"/>
</dbReference>
<dbReference type="InParanoid" id="A0A6J2XSR6"/>
<comment type="similarity">
    <text evidence="1 4">Belongs to the UDP-glycosyltransferase family.</text>
</comment>
<dbReference type="EC" id="2.4.1.17" evidence="5"/>
<name>A0A6J2XSR6_SITOR</name>
<dbReference type="Gene3D" id="3.40.50.2000">
    <property type="entry name" value="Glycogen Phosphorylase B"/>
    <property type="match status" value="1"/>
</dbReference>
<keyword evidence="6" id="KW-1185">Reference proteome</keyword>
<dbReference type="GO" id="GO:0015020">
    <property type="term" value="F:glucuronosyltransferase activity"/>
    <property type="evidence" value="ECO:0007669"/>
    <property type="project" value="UniProtKB-EC"/>
</dbReference>
<gene>
    <name evidence="7" type="primary">LOC115880736</name>
</gene>
<feature type="chain" id="PRO_5027138207" description="UDP-glucuronosyltransferase" evidence="5">
    <location>
        <begin position="21"/>
        <end position="496"/>
    </location>
</feature>
<dbReference type="SUPFAM" id="SSF53756">
    <property type="entry name" value="UDP-Glycosyltransferase/glycogen phosphorylase"/>
    <property type="match status" value="1"/>
</dbReference>
<dbReference type="GeneID" id="115880736"/>
<dbReference type="PROSITE" id="PS00375">
    <property type="entry name" value="UDPGT"/>
    <property type="match status" value="1"/>
</dbReference>
<comment type="subcellular location">
    <subcellularLocation>
        <location evidence="5">Membrane</location>
        <topology evidence="5">Single-pass membrane protein</topology>
    </subcellularLocation>
</comment>
<dbReference type="KEGG" id="soy:115880736"/>
<keyword evidence="5" id="KW-0472">Membrane</keyword>
<proteinExistence type="inferred from homology"/>
<feature type="signal peptide" evidence="5">
    <location>
        <begin position="1"/>
        <end position="20"/>
    </location>
</feature>
<dbReference type="RefSeq" id="XP_030753875.1">
    <property type="nucleotide sequence ID" value="XM_030898015.1"/>
</dbReference>
<dbReference type="Pfam" id="PF00201">
    <property type="entry name" value="UDPGT"/>
    <property type="match status" value="1"/>
</dbReference>
<evidence type="ECO:0000313" key="7">
    <source>
        <dbReference type="RefSeq" id="XP_030753875.1"/>
    </source>
</evidence>
<evidence type="ECO:0000313" key="6">
    <source>
        <dbReference type="Proteomes" id="UP000504635"/>
    </source>
</evidence>
<dbReference type="InterPro" id="IPR050271">
    <property type="entry name" value="UDP-glycosyltransferase"/>
</dbReference>
<reference evidence="7" key="1">
    <citation type="submission" date="2025-08" db="UniProtKB">
        <authorList>
            <consortium name="RefSeq"/>
        </authorList>
    </citation>
    <scope>IDENTIFICATION</scope>
    <source>
        <tissue evidence="7">Gonads</tissue>
    </source>
</reference>
<evidence type="ECO:0000256" key="1">
    <source>
        <dbReference type="ARBA" id="ARBA00009995"/>
    </source>
</evidence>